<keyword evidence="2" id="KW-0408">Iron</keyword>
<protein>
    <recommendedName>
        <fullName evidence="3">Isopenicillin N synthase-like Fe(2+) 2OG dioxygenase domain-containing protein</fullName>
    </recommendedName>
</protein>
<evidence type="ECO:0000256" key="1">
    <source>
        <dbReference type="ARBA" id="ARBA00022723"/>
    </source>
</evidence>
<evidence type="ECO:0000259" key="3">
    <source>
        <dbReference type="Pfam" id="PF03171"/>
    </source>
</evidence>
<keyword evidence="1" id="KW-0479">Metal-binding</keyword>
<dbReference type="InterPro" id="IPR050295">
    <property type="entry name" value="Plant_2OG-oxidoreductases"/>
</dbReference>
<sequence length="113" mass="12670">MHHGRWLTVDPVPASFVVNIGDHFEIYSNGRYKSVLHRVRVNSTQPRISVASFHSLPAERVIGPAAELVDDEGGNPRQYMDTDFATFLAYLASAEGKHKTFLQSRKLPAASYR</sequence>
<evidence type="ECO:0000313" key="4">
    <source>
        <dbReference type="EMBL" id="JAE24694.1"/>
    </source>
</evidence>
<reference evidence="4" key="1">
    <citation type="submission" date="2014-09" db="EMBL/GenBank/DDBJ databases">
        <authorList>
            <person name="Magalhaes I.L.F."/>
            <person name="Oliveira U."/>
            <person name="Santos F.R."/>
            <person name="Vidigal T.H.D.A."/>
            <person name="Brescovit A.D."/>
            <person name="Santos A.J."/>
        </authorList>
    </citation>
    <scope>NUCLEOTIDE SEQUENCE</scope>
    <source>
        <tissue evidence="4">Shoot tissue taken approximately 20 cm above the soil surface</tissue>
    </source>
</reference>
<dbReference type="EMBL" id="GBRH01173202">
    <property type="protein sequence ID" value="JAE24694.1"/>
    <property type="molecule type" value="Transcribed_RNA"/>
</dbReference>
<name>A0A0A9GMS6_ARUDO</name>
<dbReference type="AlphaFoldDB" id="A0A0A9GMS6"/>
<dbReference type="GO" id="GO:0046872">
    <property type="term" value="F:metal ion binding"/>
    <property type="evidence" value="ECO:0007669"/>
    <property type="project" value="UniProtKB-KW"/>
</dbReference>
<organism evidence="4">
    <name type="scientific">Arundo donax</name>
    <name type="common">Giant reed</name>
    <name type="synonym">Donax arundinaceus</name>
    <dbReference type="NCBI Taxonomy" id="35708"/>
    <lineage>
        <taxon>Eukaryota</taxon>
        <taxon>Viridiplantae</taxon>
        <taxon>Streptophyta</taxon>
        <taxon>Embryophyta</taxon>
        <taxon>Tracheophyta</taxon>
        <taxon>Spermatophyta</taxon>
        <taxon>Magnoliopsida</taxon>
        <taxon>Liliopsida</taxon>
        <taxon>Poales</taxon>
        <taxon>Poaceae</taxon>
        <taxon>PACMAD clade</taxon>
        <taxon>Arundinoideae</taxon>
        <taxon>Arundineae</taxon>
        <taxon>Arundo</taxon>
    </lineage>
</organism>
<evidence type="ECO:0000256" key="2">
    <source>
        <dbReference type="ARBA" id="ARBA00023004"/>
    </source>
</evidence>
<dbReference type="Pfam" id="PF03171">
    <property type="entry name" value="2OG-FeII_Oxy"/>
    <property type="match status" value="1"/>
</dbReference>
<accession>A0A0A9GMS6</accession>
<dbReference type="SUPFAM" id="SSF51197">
    <property type="entry name" value="Clavaminate synthase-like"/>
    <property type="match status" value="1"/>
</dbReference>
<dbReference type="InterPro" id="IPR044861">
    <property type="entry name" value="IPNS-like_FE2OG_OXY"/>
</dbReference>
<proteinExistence type="predicted"/>
<feature type="domain" description="Isopenicillin N synthase-like Fe(2+) 2OG dioxygenase" evidence="3">
    <location>
        <begin position="3"/>
        <end position="54"/>
    </location>
</feature>
<reference evidence="4" key="2">
    <citation type="journal article" date="2015" name="Data Brief">
        <title>Shoot transcriptome of the giant reed, Arundo donax.</title>
        <authorList>
            <person name="Barrero R.A."/>
            <person name="Guerrero F.D."/>
            <person name="Moolhuijzen P."/>
            <person name="Goolsby J.A."/>
            <person name="Tidwell J."/>
            <person name="Bellgard S.E."/>
            <person name="Bellgard M.I."/>
        </authorList>
    </citation>
    <scope>NUCLEOTIDE SEQUENCE</scope>
    <source>
        <tissue evidence="4">Shoot tissue taken approximately 20 cm above the soil surface</tissue>
    </source>
</reference>
<dbReference type="PANTHER" id="PTHR47991">
    <property type="entry name" value="OXOGLUTARATE/IRON-DEPENDENT DIOXYGENASE"/>
    <property type="match status" value="1"/>
</dbReference>
<dbReference type="InterPro" id="IPR027443">
    <property type="entry name" value="IPNS-like_sf"/>
</dbReference>
<dbReference type="Gene3D" id="2.60.120.330">
    <property type="entry name" value="B-lactam Antibiotic, Isopenicillin N Synthase, Chain"/>
    <property type="match status" value="1"/>
</dbReference>